<evidence type="ECO:0000313" key="2">
    <source>
        <dbReference type="Proteomes" id="UP000054342"/>
    </source>
</evidence>
<evidence type="ECO:0000313" key="1">
    <source>
        <dbReference type="EMBL" id="KIW59111.1"/>
    </source>
</evidence>
<keyword evidence="2" id="KW-1185">Reference proteome</keyword>
<name>A0A0D2C2R8_9EURO</name>
<dbReference type="GeneID" id="25325494"/>
<dbReference type="RefSeq" id="XP_013319695.1">
    <property type="nucleotide sequence ID" value="XM_013464241.1"/>
</dbReference>
<dbReference type="AlphaFoldDB" id="A0A0D2C2R8"/>
<reference evidence="1 2" key="1">
    <citation type="submission" date="2015-01" db="EMBL/GenBank/DDBJ databases">
        <title>The Genome Sequence of Exophiala xenobiotica CBS118157.</title>
        <authorList>
            <consortium name="The Broad Institute Genomics Platform"/>
            <person name="Cuomo C."/>
            <person name="de Hoog S."/>
            <person name="Gorbushina A."/>
            <person name="Stielow B."/>
            <person name="Teixiera M."/>
            <person name="Abouelleil A."/>
            <person name="Chapman S.B."/>
            <person name="Priest M."/>
            <person name="Young S.K."/>
            <person name="Wortman J."/>
            <person name="Nusbaum C."/>
            <person name="Birren B."/>
        </authorList>
    </citation>
    <scope>NUCLEOTIDE SEQUENCE [LARGE SCALE GENOMIC DNA]</scope>
    <source>
        <strain evidence="1 2">CBS 118157</strain>
    </source>
</reference>
<dbReference type="HOGENOM" id="CLU_1532564_0_0_1"/>
<protein>
    <submittedName>
        <fullName evidence="1">Uncharacterized protein</fullName>
    </submittedName>
</protein>
<organism evidence="1 2">
    <name type="scientific">Exophiala xenobiotica</name>
    <dbReference type="NCBI Taxonomy" id="348802"/>
    <lineage>
        <taxon>Eukaryota</taxon>
        <taxon>Fungi</taxon>
        <taxon>Dikarya</taxon>
        <taxon>Ascomycota</taxon>
        <taxon>Pezizomycotina</taxon>
        <taxon>Eurotiomycetes</taxon>
        <taxon>Chaetothyriomycetidae</taxon>
        <taxon>Chaetothyriales</taxon>
        <taxon>Herpotrichiellaceae</taxon>
        <taxon>Exophiala</taxon>
    </lineage>
</organism>
<sequence>MDSFCLHRRISKTAIWLLSEVNSNKLSKRTIKLCHVQWWFDIRPARPRPQLLVRLFDKLRPRSSLKSCINGAANDLLEPLWPQHWRPSLISPSFRSNDPSCCLGGCCLLVAEMRHSFMLRRWLMATVQTLFCLKVWSCGAGGPRQCFRGDKRGSWEDGPMKCGLVGRVSPSKVHR</sequence>
<dbReference type="Proteomes" id="UP000054342">
    <property type="component" value="Unassembled WGS sequence"/>
</dbReference>
<proteinExistence type="predicted"/>
<dbReference type="EMBL" id="KN847318">
    <property type="protein sequence ID" value="KIW59111.1"/>
    <property type="molecule type" value="Genomic_DNA"/>
</dbReference>
<accession>A0A0D2C2R8</accession>
<gene>
    <name evidence="1" type="ORF">PV05_03586</name>
</gene>